<gene>
    <name evidence="3" type="ORF">RGQ15_00960</name>
</gene>
<keyword evidence="4" id="KW-1185">Reference proteome</keyword>
<evidence type="ECO:0000259" key="2">
    <source>
        <dbReference type="PROSITE" id="PS51186"/>
    </source>
</evidence>
<keyword evidence="3" id="KW-0808">Transferase</keyword>
<protein>
    <submittedName>
        <fullName evidence="3">GNAT family protein</fullName>
        <ecNumber evidence="3">2.-.-.-</ecNumber>
    </submittedName>
</protein>
<reference evidence="4" key="1">
    <citation type="submission" date="2023-07" db="EMBL/GenBank/DDBJ databases">
        <title>Paracoccus sp. MBLB3053 whole genome sequence.</title>
        <authorList>
            <person name="Hwang C.Y."/>
            <person name="Cho E.-S."/>
            <person name="Seo M.-J."/>
        </authorList>
    </citation>
    <scope>NUCLEOTIDE SEQUENCE [LARGE SCALE GENOMIC DNA]</scope>
    <source>
        <strain evidence="4">MBLB3053</strain>
    </source>
</reference>
<dbReference type="Proteomes" id="UP001269144">
    <property type="component" value="Unassembled WGS sequence"/>
</dbReference>
<dbReference type="PROSITE" id="PS51186">
    <property type="entry name" value="GNAT"/>
    <property type="match status" value="1"/>
</dbReference>
<evidence type="ECO:0000313" key="4">
    <source>
        <dbReference type="Proteomes" id="UP001269144"/>
    </source>
</evidence>
<feature type="region of interest" description="Disordered" evidence="1">
    <location>
        <begin position="1"/>
        <end position="20"/>
    </location>
</feature>
<name>A0ABU2HM81_9RHOB</name>
<dbReference type="SUPFAM" id="SSF55729">
    <property type="entry name" value="Acyl-CoA N-acyltransferases (Nat)"/>
    <property type="match status" value="1"/>
</dbReference>
<dbReference type="Pfam" id="PF13302">
    <property type="entry name" value="Acetyltransf_3"/>
    <property type="match status" value="1"/>
</dbReference>
<comment type="caution">
    <text evidence="3">The sequence shown here is derived from an EMBL/GenBank/DDBJ whole genome shotgun (WGS) entry which is preliminary data.</text>
</comment>
<evidence type="ECO:0000256" key="1">
    <source>
        <dbReference type="SAM" id="MobiDB-lite"/>
    </source>
</evidence>
<dbReference type="Gene3D" id="3.40.630.30">
    <property type="match status" value="1"/>
</dbReference>
<dbReference type="InterPro" id="IPR051908">
    <property type="entry name" value="Ribosomal_N-acetyltransferase"/>
</dbReference>
<organism evidence="3 4">
    <name type="scientific">Paracoccus aurantius</name>
    <dbReference type="NCBI Taxonomy" id="3073814"/>
    <lineage>
        <taxon>Bacteria</taxon>
        <taxon>Pseudomonadati</taxon>
        <taxon>Pseudomonadota</taxon>
        <taxon>Alphaproteobacteria</taxon>
        <taxon>Rhodobacterales</taxon>
        <taxon>Paracoccaceae</taxon>
        <taxon>Paracoccus</taxon>
    </lineage>
</organism>
<feature type="domain" description="N-acetyltransferase" evidence="2">
    <location>
        <begin position="28"/>
        <end position="183"/>
    </location>
</feature>
<sequence length="231" mass="25689">MKDRPIGPQVAGFEPPPAPGPTLQGRFVTLEPLEANCHAADIFAANLGQDWVWDYLPYGPFASLDDYRAWQAEAAGKADPFFYALRDNATDRVGGVASFLRIDRPNGVIEIGHIQIAPTLQRSAASTEAIMLMIRWAFDSGYRRVEWKCDALNAPSVAAAKRYGFTYEGTFRQHMLRRGHNRDSAWFSIIDGEWPALRAAYDTWLAPGNFAEDGTQRTRLSEQVAAAGQRP</sequence>
<proteinExistence type="predicted"/>
<dbReference type="EMBL" id="JAVQLW010000001">
    <property type="protein sequence ID" value="MDS9466148.1"/>
    <property type="molecule type" value="Genomic_DNA"/>
</dbReference>
<dbReference type="EC" id="2.-.-.-" evidence="3"/>
<dbReference type="PANTHER" id="PTHR43441:SF2">
    <property type="entry name" value="FAMILY ACETYLTRANSFERASE, PUTATIVE (AFU_ORTHOLOGUE AFUA_7G00850)-RELATED"/>
    <property type="match status" value="1"/>
</dbReference>
<dbReference type="InterPro" id="IPR000182">
    <property type="entry name" value="GNAT_dom"/>
</dbReference>
<dbReference type="GO" id="GO:0016740">
    <property type="term" value="F:transferase activity"/>
    <property type="evidence" value="ECO:0007669"/>
    <property type="project" value="UniProtKB-KW"/>
</dbReference>
<accession>A0ABU2HM81</accession>
<evidence type="ECO:0000313" key="3">
    <source>
        <dbReference type="EMBL" id="MDS9466148.1"/>
    </source>
</evidence>
<dbReference type="PANTHER" id="PTHR43441">
    <property type="entry name" value="RIBOSOMAL-PROTEIN-SERINE ACETYLTRANSFERASE"/>
    <property type="match status" value="1"/>
</dbReference>
<dbReference type="InterPro" id="IPR016181">
    <property type="entry name" value="Acyl_CoA_acyltransferase"/>
</dbReference>
<dbReference type="RefSeq" id="WP_311158341.1">
    <property type="nucleotide sequence ID" value="NZ_JAVQLW010000001.1"/>
</dbReference>